<accession>A0A1D8S6L9</accession>
<evidence type="ECO:0000313" key="5">
    <source>
        <dbReference type="EMBL" id="APE96315.1"/>
    </source>
</evidence>
<dbReference type="Pfam" id="PF23375">
    <property type="entry name" value="DUF7094"/>
    <property type="match status" value="1"/>
</dbReference>
<evidence type="ECO:0000259" key="1">
    <source>
        <dbReference type="Pfam" id="PF23374"/>
    </source>
</evidence>
<dbReference type="OrthoDB" id="201701at2157"/>
<proteinExistence type="predicted"/>
<dbReference type="InterPro" id="IPR055520">
    <property type="entry name" value="DUF7094"/>
</dbReference>
<dbReference type="RefSeq" id="WP_070365636.1">
    <property type="nucleotide sequence ID" value="NZ_CP016070.1"/>
</dbReference>
<feature type="domain" description="Fibronectin-III type-like" evidence="1">
    <location>
        <begin position="312"/>
        <end position="381"/>
    </location>
</feature>
<dbReference type="Pfam" id="PF23379">
    <property type="entry name" value="DUF7096"/>
    <property type="match status" value="1"/>
</dbReference>
<reference evidence="5" key="3">
    <citation type="journal article" date="2017" name="ISME J.">
        <title>Discovery of anaerobic lithoheterotrophic haloarchaea, ubiquitous in hypersaline habitats.</title>
        <authorList>
            <person name="Sorokin D.Y."/>
            <person name="Messina E."/>
            <person name="Smedile F."/>
            <person name="Roman P."/>
            <person name="Damste J.S.S."/>
            <person name="Ciordia S."/>
            <person name="Mena M.C."/>
            <person name="Ferrer M."/>
            <person name="Golyshin P.N."/>
            <person name="Kublanov I.V."/>
            <person name="Samarov N.I."/>
            <person name="Toshchakov S.V."/>
            <person name="La Cono V."/>
            <person name="Yakimov M.M."/>
        </authorList>
    </citation>
    <scope>NUCLEOTIDE SEQUENCE</scope>
    <source>
        <strain evidence="5">HSR6</strain>
    </source>
</reference>
<feature type="domain" description="DUF7096" evidence="3">
    <location>
        <begin position="1"/>
        <end position="195"/>
    </location>
</feature>
<feature type="domain" description="DUF7094" evidence="2">
    <location>
        <begin position="200"/>
        <end position="304"/>
    </location>
</feature>
<dbReference type="KEGG" id="hhsr:HSR6_1882"/>
<evidence type="ECO:0000259" key="2">
    <source>
        <dbReference type="Pfam" id="PF23375"/>
    </source>
</evidence>
<dbReference type="AlphaFoldDB" id="A0A1D8S6L9"/>
<reference evidence="7" key="2">
    <citation type="submission" date="2016-08" db="EMBL/GenBank/DDBJ databases">
        <title>Discovery of first anaerobic lithoheterotrophic haloarchae widely represented in hypersaline habitats.</title>
        <authorList>
            <person name="Sorokin D.Y."/>
            <person name="Kublanov I.V."/>
            <person name="Roman P."/>
            <person name="Sinninghe Damste J.S."/>
            <person name="Golyshin P.N."/>
            <person name="Rojo D."/>
            <person name="Ciordia S."/>
            <person name="Mena Md.C."/>
            <person name="Ferrer M."/>
            <person name="Smedile F."/>
            <person name="Messina E."/>
            <person name="La Cono V."/>
            <person name="Yakimov M.M."/>
        </authorList>
    </citation>
    <scope>NUCLEOTIDE SEQUENCE [LARGE SCALE GENOMIC DNA]</scope>
    <source>
        <strain evidence="7">HSR6</strain>
    </source>
</reference>
<dbReference type="EMBL" id="CP016804">
    <property type="protein sequence ID" value="APE96315.1"/>
    <property type="molecule type" value="Genomic_DNA"/>
</dbReference>
<keyword evidence="7" id="KW-1185">Reference proteome</keyword>
<evidence type="ECO:0000259" key="3">
    <source>
        <dbReference type="Pfam" id="PF23379"/>
    </source>
</evidence>
<dbReference type="InterPro" id="IPR055522">
    <property type="entry name" value="DUF7096"/>
</dbReference>
<protein>
    <submittedName>
        <fullName evidence="4">Uncharacterized protein</fullName>
    </submittedName>
</protein>
<evidence type="ECO:0000313" key="4">
    <source>
        <dbReference type="EMBL" id="AOW80979.1"/>
    </source>
</evidence>
<name>A0A1D8S6L9_9EURY</name>
<dbReference type="GeneID" id="30418416"/>
<dbReference type="Proteomes" id="UP000186165">
    <property type="component" value="Chromosome"/>
</dbReference>
<sequence length="388" mass="40760">MNRPLIAILAGLLLVTSVLSVPGVAAQATTNERLAPVEGAASNTTRMLHLDTADRRGFGTASTSVTAAVGSEAGAGAATLTQYAVAQEFENSPSAGERALDEAIAVSADRIVALETREQRARDRFRAGEIEMEQYLAVLGSVNREAHAIESSLDHFETRAQNESLQDRVRALQTDTARYVGPIADAVGSAVAGGPETDRIYVAAADHGVVLGGLRGGQYVREATRTDARDGTVGTIDLGAAQDRIGELYPWAWTNKGDVSINTVGADVFRFQLSHDHGRLNSLLDTSSGNVYREVQQKSLATLPVAPGPSTTAGNLTLRVSAADPGSPLRVQVTNESGGQVPASVSINGTYAGQTGPESSVWTLAPPENFTVTAEADDQELELDVDPR</sequence>
<gene>
    <name evidence="5" type="ORF">HSR6_1882</name>
    <name evidence="4" type="ORF">HTSR_1813</name>
</gene>
<dbReference type="STRING" id="1873524.HSR6_1882"/>
<dbReference type="Proteomes" id="UP000185608">
    <property type="component" value="Chromosome"/>
</dbReference>
<accession>A0A1J1AEU1</accession>
<reference evidence="4 6" key="1">
    <citation type="submission" date="2016-06" db="EMBL/GenBank/DDBJ databases">
        <title>Discovery of anaerobic lithoheterotrophic haloarchaeon capable of sulfur respiration by hydrogen and formate.</title>
        <authorList>
            <person name="Sorokin D.Y."/>
            <person name="Kublanov I.V."/>
            <person name="Roman P."/>
            <person name="Sinninghe Damste J.S."/>
            <person name="Golyshin P.N."/>
            <person name="Rojo D."/>
            <person name="Ciordia S."/>
            <person name="Mena Md.C."/>
            <person name="Ferrer M."/>
            <person name="Smedile F."/>
            <person name="Messina E."/>
            <person name="La Cono V."/>
            <person name="Yakimov M.M."/>
        </authorList>
    </citation>
    <scope>NUCLEOTIDE SEQUENCE [LARGE SCALE GENOMIC DNA]</scope>
    <source>
        <strain evidence="4 6">HTSR1</strain>
    </source>
</reference>
<evidence type="ECO:0000313" key="6">
    <source>
        <dbReference type="Proteomes" id="UP000185608"/>
    </source>
</evidence>
<evidence type="ECO:0000313" key="7">
    <source>
        <dbReference type="Proteomes" id="UP000186165"/>
    </source>
</evidence>
<dbReference type="Pfam" id="PF23374">
    <property type="entry name" value="Fn3_arc"/>
    <property type="match status" value="1"/>
</dbReference>
<dbReference type="EMBL" id="CP016070">
    <property type="protein sequence ID" value="AOW80979.1"/>
    <property type="molecule type" value="Genomic_DNA"/>
</dbReference>
<dbReference type="InterPro" id="IPR056397">
    <property type="entry name" value="Fn3_arc"/>
</dbReference>
<dbReference type="KEGG" id="halh:HTSR_1813"/>
<organism evidence="4 6">
    <name type="scientific">Halodesulfurarchaeum formicicum</name>
    <dbReference type="NCBI Taxonomy" id="1873524"/>
    <lineage>
        <taxon>Archaea</taxon>
        <taxon>Methanobacteriati</taxon>
        <taxon>Methanobacteriota</taxon>
        <taxon>Stenosarchaea group</taxon>
        <taxon>Halobacteria</taxon>
        <taxon>Halobacteriales</taxon>
        <taxon>Halobacteriaceae</taxon>
        <taxon>Halodesulfurarchaeum</taxon>
    </lineage>
</organism>